<feature type="domain" description="Methyltransferase type 11" evidence="1">
    <location>
        <begin position="80"/>
        <end position="171"/>
    </location>
</feature>
<dbReference type="PANTHER" id="PTHR44942:SF9">
    <property type="entry name" value="NOVEL PROTEIN-RELATED"/>
    <property type="match status" value="1"/>
</dbReference>
<dbReference type="EMBL" id="JAGTTL010000012">
    <property type="protein sequence ID" value="KAK6315372.1"/>
    <property type="molecule type" value="Genomic_DNA"/>
</dbReference>
<dbReference type="Proteomes" id="UP001356427">
    <property type="component" value="Unassembled WGS sequence"/>
</dbReference>
<gene>
    <name evidence="2" type="ORF">J4Q44_G00149010</name>
</gene>
<dbReference type="InterPro" id="IPR051052">
    <property type="entry name" value="Diverse_substrate_MTase"/>
</dbReference>
<organism evidence="2 3">
    <name type="scientific">Coregonus suidteri</name>
    <dbReference type="NCBI Taxonomy" id="861788"/>
    <lineage>
        <taxon>Eukaryota</taxon>
        <taxon>Metazoa</taxon>
        <taxon>Chordata</taxon>
        <taxon>Craniata</taxon>
        <taxon>Vertebrata</taxon>
        <taxon>Euteleostomi</taxon>
        <taxon>Actinopterygii</taxon>
        <taxon>Neopterygii</taxon>
        <taxon>Teleostei</taxon>
        <taxon>Protacanthopterygii</taxon>
        <taxon>Salmoniformes</taxon>
        <taxon>Salmonidae</taxon>
        <taxon>Coregoninae</taxon>
        <taxon>Coregonus</taxon>
    </lineage>
</organism>
<keyword evidence="3" id="KW-1185">Reference proteome</keyword>
<dbReference type="GO" id="GO:0008757">
    <property type="term" value="F:S-adenosylmethionine-dependent methyltransferase activity"/>
    <property type="evidence" value="ECO:0007669"/>
    <property type="project" value="InterPro"/>
</dbReference>
<dbReference type="AlphaFoldDB" id="A0AAN8LWA6"/>
<dbReference type="InterPro" id="IPR029063">
    <property type="entry name" value="SAM-dependent_MTases_sf"/>
</dbReference>
<reference evidence="2 3" key="1">
    <citation type="submission" date="2021-04" db="EMBL/GenBank/DDBJ databases">
        <authorList>
            <person name="De Guttry C."/>
            <person name="Zahm M."/>
            <person name="Klopp C."/>
            <person name="Cabau C."/>
            <person name="Louis A."/>
            <person name="Berthelot C."/>
            <person name="Parey E."/>
            <person name="Roest Crollius H."/>
            <person name="Montfort J."/>
            <person name="Robinson-Rechavi M."/>
            <person name="Bucao C."/>
            <person name="Bouchez O."/>
            <person name="Gislard M."/>
            <person name="Lluch J."/>
            <person name="Milhes M."/>
            <person name="Lampietro C."/>
            <person name="Lopez Roques C."/>
            <person name="Donnadieu C."/>
            <person name="Braasch I."/>
            <person name="Desvignes T."/>
            <person name="Postlethwait J."/>
            <person name="Bobe J."/>
            <person name="Wedekind C."/>
            <person name="Guiguen Y."/>
        </authorList>
    </citation>
    <scope>NUCLEOTIDE SEQUENCE [LARGE SCALE GENOMIC DNA]</scope>
    <source>
        <strain evidence="2">Cs_M1</strain>
        <tissue evidence="2">Blood</tissue>
    </source>
</reference>
<dbReference type="Gene3D" id="3.40.50.150">
    <property type="entry name" value="Vaccinia Virus protein VP39"/>
    <property type="match status" value="1"/>
</dbReference>
<name>A0AAN8LWA6_9TELE</name>
<dbReference type="FunFam" id="3.40.50.150:FF:000370">
    <property type="entry name" value="Si:ch211-93g23.2"/>
    <property type="match status" value="1"/>
</dbReference>
<protein>
    <recommendedName>
        <fullName evidence="1">Methyltransferase type 11 domain-containing protein</fullName>
    </recommendedName>
</protein>
<dbReference type="Pfam" id="PF08241">
    <property type="entry name" value="Methyltransf_11"/>
    <property type="match status" value="1"/>
</dbReference>
<evidence type="ECO:0000313" key="3">
    <source>
        <dbReference type="Proteomes" id="UP001356427"/>
    </source>
</evidence>
<dbReference type="SUPFAM" id="SSF53335">
    <property type="entry name" value="S-adenosyl-L-methionine-dependent methyltransferases"/>
    <property type="match status" value="1"/>
</dbReference>
<dbReference type="InterPro" id="IPR013216">
    <property type="entry name" value="Methyltransf_11"/>
</dbReference>
<sequence>MYQALQRAEPDVANALLQRTHDSKGISCVQLSGMAHRLFEGREHATSYWRYRVSPSAQLIEEVMSFLKKKRGVQPCDLAVDVGCGSGQGTVLLAPHFSSVVGTDVSPAQLEVALDHATAPNISYRQCRAEELPFADRSVDLVTAMSAFHWFDRPRFLQEAHRILKPKGCLALLNYTMDMELHYGDCYHNLNTVCKEFYAALLPYRNPCLGPCSVALYKESYDSIPYTEKEWQECMLVKRSMSLSSYIGMIESFSSYQALLKKDPEEASRLSTDITHRLLAVMGVTSPETELVVGVRYFFMLACKPED</sequence>
<evidence type="ECO:0000259" key="1">
    <source>
        <dbReference type="Pfam" id="PF08241"/>
    </source>
</evidence>
<proteinExistence type="predicted"/>
<accession>A0AAN8LWA6</accession>
<dbReference type="CDD" id="cd02440">
    <property type="entry name" value="AdoMet_MTases"/>
    <property type="match status" value="1"/>
</dbReference>
<dbReference type="PANTHER" id="PTHR44942">
    <property type="entry name" value="METHYLTRANSF_11 DOMAIN-CONTAINING PROTEIN"/>
    <property type="match status" value="1"/>
</dbReference>
<comment type="caution">
    <text evidence="2">The sequence shown here is derived from an EMBL/GenBank/DDBJ whole genome shotgun (WGS) entry which is preliminary data.</text>
</comment>
<evidence type="ECO:0000313" key="2">
    <source>
        <dbReference type="EMBL" id="KAK6315372.1"/>
    </source>
</evidence>